<sequence length="80" mass="9455">MKANIQLALVLCALAYKQLHTRTIYLQPEDMPDAEDYDEEDTWEEGLTELDRQKHVDHDEEVDLIEDEDDSFVDELDEEE</sequence>
<dbReference type="RefSeq" id="WP_302038611.1">
    <property type="nucleotide sequence ID" value="NZ_JAUKPO010000008.1"/>
</dbReference>
<comment type="caution">
    <text evidence="1">The sequence shown here is derived from an EMBL/GenBank/DDBJ whole genome shotgun (WGS) entry which is preliminary data.</text>
</comment>
<dbReference type="EMBL" id="JAUKPO010000008">
    <property type="protein sequence ID" value="MDO1447807.1"/>
    <property type="molecule type" value="Genomic_DNA"/>
</dbReference>
<reference evidence="1" key="1">
    <citation type="submission" date="2023-07" db="EMBL/GenBank/DDBJ databases">
        <title>The genome sequence of Rhodocytophaga aerolata KACC 12507.</title>
        <authorList>
            <person name="Zhang X."/>
        </authorList>
    </citation>
    <scope>NUCLEOTIDE SEQUENCE</scope>
    <source>
        <strain evidence="1">KACC 12507</strain>
    </source>
</reference>
<evidence type="ECO:0000313" key="1">
    <source>
        <dbReference type="EMBL" id="MDO1447807.1"/>
    </source>
</evidence>
<accession>A0ABT8RAM4</accession>
<organism evidence="1 2">
    <name type="scientific">Rhodocytophaga aerolata</name>
    <dbReference type="NCBI Taxonomy" id="455078"/>
    <lineage>
        <taxon>Bacteria</taxon>
        <taxon>Pseudomonadati</taxon>
        <taxon>Bacteroidota</taxon>
        <taxon>Cytophagia</taxon>
        <taxon>Cytophagales</taxon>
        <taxon>Rhodocytophagaceae</taxon>
        <taxon>Rhodocytophaga</taxon>
    </lineage>
</organism>
<proteinExistence type="predicted"/>
<dbReference type="Proteomes" id="UP001168528">
    <property type="component" value="Unassembled WGS sequence"/>
</dbReference>
<name>A0ABT8RAM4_9BACT</name>
<gene>
    <name evidence="1" type="ORF">Q0590_16160</name>
</gene>
<protein>
    <submittedName>
        <fullName evidence="1">Uncharacterized protein</fullName>
    </submittedName>
</protein>
<evidence type="ECO:0000313" key="2">
    <source>
        <dbReference type="Proteomes" id="UP001168528"/>
    </source>
</evidence>
<keyword evidence="2" id="KW-1185">Reference proteome</keyword>